<evidence type="ECO:0000256" key="5">
    <source>
        <dbReference type="ARBA" id="ARBA00022723"/>
    </source>
</evidence>
<dbReference type="GO" id="GO:0008270">
    <property type="term" value="F:zinc ion binding"/>
    <property type="evidence" value="ECO:0007669"/>
    <property type="project" value="UniProtKB-UniRule"/>
</dbReference>
<protein>
    <recommendedName>
        <fullName evidence="4 9">Fructose-bisphosphate aldolase</fullName>
        <shortName evidence="9">FBP aldolase</shortName>
        <ecNumber evidence="4 9">4.1.2.13</ecNumber>
    </recommendedName>
</protein>
<evidence type="ECO:0000313" key="11">
    <source>
        <dbReference type="Proteomes" id="UP000317369"/>
    </source>
</evidence>
<evidence type="ECO:0000256" key="2">
    <source>
        <dbReference type="ARBA" id="ARBA00004714"/>
    </source>
</evidence>
<accession>A0A517YVH1</accession>
<dbReference type="Gene3D" id="3.20.20.70">
    <property type="entry name" value="Aldolase class I"/>
    <property type="match status" value="1"/>
</dbReference>
<comment type="cofactor">
    <cofactor evidence="9">
        <name>Zn(2+)</name>
        <dbReference type="ChEBI" id="CHEBI:29105"/>
    </cofactor>
    <text evidence="9">Binds 2 Zn(2+) ions per subunit. One is catalytic and the other provides a structural contribution.</text>
</comment>
<comment type="function">
    <text evidence="9">Catalyzes the aldol condensation of dihydroxyacetone phosphate (DHAP or glycerone-phosphate) with glyceraldehyde 3-phosphate (G3P) to form fructose 1,6-bisphosphate (FBP) in gluconeogenesis and the reverse reaction in glycolysis.</text>
</comment>
<proteinExistence type="inferred from homology"/>
<evidence type="ECO:0000256" key="9">
    <source>
        <dbReference type="RuleBase" id="RU366023"/>
    </source>
</evidence>
<dbReference type="KEGG" id="pcor:KS4_22590"/>
<dbReference type="NCBIfam" id="TIGR00167">
    <property type="entry name" value="cbbA"/>
    <property type="match status" value="1"/>
</dbReference>
<keyword evidence="11" id="KW-1185">Reference proteome</keyword>
<dbReference type="PANTHER" id="PTHR30559:SF0">
    <property type="entry name" value="FRUCTOSE-BISPHOSPHATE ALDOLASE"/>
    <property type="match status" value="1"/>
</dbReference>
<dbReference type="SUPFAM" id="SSF51569">
    <property type="entry name" value="Aldolase"/>
    <property type="match status" value="1"/>
</dbReference>
<evidence type="ECO:0000256" key="1">
    <source>
        <dbReference type="ARBA" id="ARBA00000441"/>
    </source>
</evidence>
<keyword evidence="6 9" id="KW-0862">Zinc</keyword>
<name>A0A517YVH1_9BACT</name>
<gene>
    <name evidence="10" type="primary">fba</name>
    <name evidence="10" type="ORF">KS4_22590</name>
</gene>
<evidence type="ECO:0000256" key="6">
    <source>
        <dbReference type="ARBA" id="ARBA00022833"/>
    </source>
</evidence>
<comment type="pathway">
    <text evidence="2 9">Carbohydrate degradation; glycolysis; D-glyceraldehyde 3-phosphate and glycerone phosphate from D-glucose: step 4/4.</text>
</comment>
<keyword evidence="5 9" id="KW-0479">Metal-binding</keyword>
<dbReference type="NCBIfam" id="NF006628">
    <property type="entry name" value="PRK09197.1"/>
    <property type="match status" value="1"/>
</dbReference>
<dbReference type="EMBL" id="CP036425">
    <property type="protein sequence ID" value="QDU34196.1"/>
    <property type="molecule type" value="Genomic_DNA"/>
</dbReference>
<dbReference type="InterPro" id="IPR006411">
    <property type="entry name" value="Fruct_bisP_bact"/>
</dbReference>
<dbReference type="EC" id="4.1.2.13" evidence="4 9"/>
<evidence type="ECO:0000313" key="10">
    <source>
        <dbReference type="EMBL" id="QDU34196.1"/>
    </source>
</evidence>
<dbReference type="Proteomes" id="UP000317369">
    <property type="component" value="Chromosome"/>
</dbReference>
<dbReference type="InterPro" id="IPR000771">
    <property type="entry name" value="FBA_II"/>
</dbReference>
<dbReference type="NCBIfam" id="TIGR01520">
    <property type="entry name" value="FruBisAldo_II_A"/>
    <property type="match status" value="1"/>
</dbReference>
<evidence type="ECO:0000256" key="8">
    <source>
        <dbReference type="ARBA" id="ARBA00023239"/>
    </source>
</evidence>
<dbReference type="InterPro" id="IPR013785">
    <property type="entry name" value="Aldolase_TIM"/>
</dbReference>
<dbReference type="UniPathway" id="UPA00109">
    <property type="reaction ID" value="UER00183"/>
</dbReference>
<sequence>MWESQLSCDVYKQSSTETLTHVFANAENPAQLVKFAFSCGFLPVLSSKLPLQFVGFWGRHYSKDSQVRFWNVELWLGLLTGRESVPPAASETLENHRDSSRIRIRLPNFHAERGITMPVADYKTYCKMLDNAYKNKFAYPAINVTSEITANAALKAFADLKSDGMIQVSTGGGKFASGINVGSMVEGAISIAEHVHRIAEQYDINVVLHTDHCPPDAVETFMIPLIEESEKRVAEGKLPLFSSHMLDASGLPLKDNMDLSVPIFERMAKIGQILEVEAGVVGGEEDGAAGTEDTPDEKMYTTPEDMVYVYERLSAVKNGRYMFAATFGNVHGAYKPGVVKLDPSILKKGQDAIKAKFGDDAYFWLVFHGGSGSEKAKIEETLDYGVVKMNVDTDTQYAFTRAIADHMYKNYDGILKVDGEVGNKKFYDPRVYLKAAENAMADRIKEAIIDLRAEGKSLNA</sequence>
<keyword evidence="7 9" id="KW-0324">Glycolysis</keyword>
<evidence type="ECO:0000256" key="3">
    <source>
        <dbReference type="ARBA" id="ARBA00005812"/>
    </source>
</evidence>
<organism evidence="10 11">
    <name type="scientific">Poriferisphaera corsica</name>
    <dbReference type="NCBI Taxonomy" id="2528020"/>
    <lineage>
        <taxon>Bacteria</taxon>
        <taxon>Pseudomonadati</taxon>
        <taxon>Planctomycetota</taxon>
        <taxon>Phycisphaerae</taxon>
        <taxon>Phycisphaerales</taxon>
        <taxon>Phycisphaeraceae</taxon>
        <taxon>Poriferisphaera</taxon>
    </lineage>
</organism>
<keyword evidence="8 9" id="KW-0456">Lyase</keyword>
<reference evidence="10 11" key="1">
    <citation type="submission" date="2019-02" db="EMBL/GenBank/DDBJ databases">
        <title>Deep-cultivation of Planctomycetes and their phenomic and genomic characterization uncovers novel biology.</title>
        <authorList>
            <person name="Wiegand S."/>
            <person name="Jogler M."/>
            <person name="Boedeker C."/>
            <person name="Pinto D."/>
            <person name="Vollmers J."/>
            <person name="Rivas-Marin E."/>
            <person name="Kohn T."/>
            <person name="Peeters S.H."/>
            <person name="Heuer A."/>
            <person name="Rast P."/>
            <person name="Oberbeckmann S."/>
            <person name="Bunk B."/>
            <person name="Jeske O."/>
            <person name="Meyerdierks A."/>
            <person name="Storesund J.E."/>
            <person name="Kallscheuer N."/>
            <person name="Luecker S."/>
            <person name="Lage O.M."/>
            <person name="Pohl T."/>
            <person name="Merkel B.J."/>
            <person name="Hornburger P."/>
            <person name="Mueller R.-W."/>
            <person name="Bruemmer F."/>
            <person name="Labrenz M."/>
            <person name="Spormann A.M."/>
            <person name="Op den Camp H."/>
            <person name="Overmann J."/>
            <person name="Amann R."/>
            <person name="Jetten M.S.M."/>
            <person name="Mascher T."/>
            <person name="Medema M.H."/>
            <person name="Devos D.P."/>
            <person name="Kaster A.-K."/>
            <person name="Ovreas L."/>
            <person name="Rohde M."/>
            <person name="Galperin M.Y."/>
            <person name="Jogler C."/>
        </authorList>
    </citation>
    <scope>NUCLEOTIDE SEQUENCE [LARGE SCALE GENOMIC DNA]</scope>
    <source>
        <strain evidence="10 11">KS4</strain>
    </source>
</reference>
<dbReference type="Pfam" id="PF01116">
    <property type="entry name" value="F_bP_aldolase"/>
    <property type="match status" value="1"/>
</dbReference>
<evidence type="ECO:0000256" key="7">
    <source>
        <dbReference type="ARBA" id="ARBA00023152"/>
    </source>
</evidence>
<dbReference type="GO" id="GO:0004332">
    <property type="term" value="F:fructose-bisphosphate aldolase activity"/>
    <property type="evidence" value="ECO:0007669"/>
    <property type="project" value="UniProtKB-EC"/>
</dbReference>
<comment type="catalytic activity">
    <reaction evidence="1 9">
        <text>beta-D-fructose 1,6-bisphosphate = D-glyceraldehyde 3-phosphate + dihydroxyacetone phosphate</text>
        <dbReference type="Rhea" id="RHEA:14729"/>
        <dbReference type="ChEBI" id="CHEBI:32966"/>
        <dbReference type="ChEBI" id="CHEBI:57642"/>
        <dbReference type="ChEBI" id="CHEBI:59776"/>
        <dbReference type="EC" id="4.1.2.13"/>
    </reaction>
</comment>
<dbReference type="GO" id="GO:0006096">
    <property type="term" value="P:glycolytic process"/>
    <property type="evidence" value="ECO:0007669"/>
    <property type="project" value="UniProtKB-UniPathway"/>
</dbReference>
<comment type="similarity">
    <text evidence="3 9">Belongs to the class II fructose-bisphosphate aldolase family.</text>
</comment>
<dbReference type="PROSITE" id="PS00602">
    <property type="entry name" value="ALDOLASE_CLASS_II_1"/>
    <property type="match status" value="1"/>
</dbReference>
<dbReference type="PANTHER" id="PTHR30559">
    <property type="entry name" value="FRUCTOSE-BISPHOSPHATE ALDOLASE CLASS 2"/>
    <property type="match status" value="1"/>
</dbReference>
<evidence type="ECO:0000256" key="4">
    <source>
        <dbReference type="ARBA" id="ARBA00013068"/>
    </source>
</evidence>
<dbReference type="GO" id="GO:0005829">
    <property type="term" value="C:cytosol"/>
    <property type="evidence" value="ECO:0007669"/>
    <property type="project" value="TreeGrafter"/>
</dbReference>
<dbReference type="AlphaFoldDB" id="A0A517YVH1"/>